<accession>A0ABQ4KG35</accession>
<evidence type="ECO:0000313" key="2">
    <source>
        <dbReference type="EMBL" id="GIN56064.1"/>
    </source>
</evidence>
<dbReference type="RefSeq" id="WP_212965186.1">
    <property type="nucleotide sequence ID" value="NZ_BORB01000002.1"/>
</dbReference>
<dbReference type="Proteomes" id="UP000679950">
    <property type="component" value="Unassembled WGS sequence"/>
</dbReference>
<proteinExistence type="predicted"/>
<feature type="domain" description="Glycosyl hydrolase family 95 N-terminal" evidence="1">
    <location>
        <begin position="8"/>
        <end position="90"/>
    </location>
</feature>
<dbReference type="Pfam" id="PF14498">
    <property type="entry name" value="Glyco_hyd_65N_2"/>
    <property type="match status" value="1"/>
</dbReference>
<dbReference type="EMBL" id="BORB01000002">
    <property type="protein sequence ID" value="GIN56064.1"/>
    <property type="molecule type" value="Genomic_DNA"/>
</dbReference>
<comment type="caution">
    <text evidence="2">The sequence shown here is derived from an EMBL/GenBank/DDBJ whole genome shotgun (WGS) entry which is preliminary data.</text>
</comment>
<gene>
    <name evidence="2" type="ORF">J8TS2_03830</name>
</gene>
<evidence type="ECO:0000259" key="1">
    <source>
        <dbReference type="Pfam" id="PF14498"/>
    </source>
</evidence>
<name>A0ABQ4KG35_9BACI</name>
<reference evidence="2 3" key="1">
    <citation type="submission" date="2021-03" db="EMBL/GenBank/DDBJ databases">
        <title>Antimicrobial resistance genes in bacteria isolated from Japanese honey, and their potential for conferring macrolide and lincosamide resistance in the American foulbrood pathogen Paenibacillus larvae.</title>
        <authorList>
            <person name="Okamoto M."/>
            <person name="Kumagai M."/>
            <person name="Kanamori H."/>
            <person name="Takamatsu D."/>
        </authorList>
    </citation>
    <scope>NUCLEOTIDE SEQUENCE [LARGE SCALE GENOMIC DNA]</scope>
    <source>
        <strain evidence="2 3">J8TS2</strain>
    </source>
</reference>
<keyword evidence="3" id="KW-1185">Reference proteome</keyword>
<sequence>MKNSNDILLYEHPAQNWNEALPIENGRLGEGFLVLSIGNKFSLIRILFCMGDHGIVIPPDSLIQLPDIRKLLSEGRLKEAEELAAPAFTGIPAIRPKKKIDPF</sequence>
<dbReference type="InterPro" id="IPR027414">
    <property type="entry name" value="GH95_N_dom"/>
</dbReference>
<organism evidence="2 3">
    <name type="scientific">Lederbergia ruris</name>
    <dbReference type="NCBI Taxonomy" id="217495"/>
    <lineage>
        <taxon>Bacteria</taxon>
        <taxon>Bacillati</taxon>
        <taxon>Bacillota</taxon>
        <taxon>Bacilli</taxon>
        <taxon>Bacillales</taxon>
        <taxon>Bacillaceae</taxon>
        <taxon>Lederbergia</taxon>
    </lineage>
</organism>
<protein>
    <recommendedName>
        <fullName evidence="1">Glycosyl hydrolase family 95 N-terminal domain-containing protein</fullName>
    </recommendedName>
</protein>
<evidence type="ECO:0000313" key="3">
    <source>
        <dbReference type="Proteomes" id="UP000679950"/>
    </source>
</evidence>
<dbReference type="Gene3D" id="2.70.98.50">
    <property type="entry name" value="putative glycoside hydrolase family protein from bacillus halodurans"/>
    <property type="match status" value="1"/>
</dbReference>